<keyword evidence="5" id="KW-0132">Cell division</keyword>
<dbReference type="InterPro" id="IPR027417">
    <property type="entry name" value="P-loop_NTPase"/>
</dbReference>
<evidence type="ECO:0000256" key="22">
    <source>
        <dbReference type="SAM" id="MobiDB-lite"/>
    </source>
</evidence>
<dbReference type="PROSITE" id="PS51194">
    <property type="entry name" value="HELICASE_CTER"/>
    <property type="match status" value="1"/>
</dbReference>
<dbReference type="InterPro" id="IPR014001">
    <property type="entry name" value="Helicase_ATP-bd"/>
</dbReference>
<feature type="compositionally biased region" description="Acidic residues" evidence="22">
    <location>
        <begin position="292"/>
        <end position="305"/>
    </location>
</feature>
<dbReference type="Gene3D" id="3.40.50.10810">
    <property type="entry name" value="Tandem AAA-ATPase domain"/>
    <property type="match status" value="1"/>
</dbReference>
<feature type="compositionally biased region" description="Basic and acidic residues" evidence="22">
    <location>
        <begin position="258"/>
        <end position="278"/>
    </location>
</feature>
<sequence>MDAGPSTSTGGFTDDRSGETSTLEGLGEIYDQTELEDDILGNIDEQMSARERIDQDKRLQNIAEELKQTKLRIKIIDDHLNSVKDENSLTKSVRKNIQMIKREKENREKQVKKLEAKLRSLKIYLGHEDIPNSEDVDDEIRHQLQMLLGDEETEHDKKIKNGEMTPFGTFRALKLPDVDLFDQFLDEEIGNGKKQQRKKLSKCEPSLPKQTLMTAAKAEKRSAEVGTDFTLLRPRKKKRLTGALGSATEYVRERRLRLDDVSREEGSQSPRAEDHDQSIDDSDYDPQKEPESSAESDVVCDDDDDDDGFDEHIGKRFKQGCYDDGDSKMYEARLRGLSEDSDCSDEDVDEDFRMPTSLWNKLYKYQQTCVKWLWELHQFKCGGIIGDEMGLGKTIQAIAFLRGLRHSNTKLPGEAFRGLGPIILVTPATVMHQWVKEFHKWFPRQRVGVLHNSGSYSGRKKSTLIDEIHSSKGTLITSYQGIVMYQDDLIHHHWHYIILDEGHKIRNPDAQATLAVKQFRTPHRLILSGSPIQNNLRELWSLFDFVFPGKLGTLPVFMAEFAVPITHGGYANATETQVAVGYRCATILRDTIKPYLLRRMKSDVKTSINLPPKSEQVIFCKLTERQRDLYREYVESHEVKKILDGRMQIFVGLVNLRKICNHPDLYDGGPDKDIITSSRKPGSSFGFYKRSGKLMVVEALLKLWSKQKQRVLLFTQSRQMLRILEEFVQNRHYTYLSMDGSTAISTRQPAIDRFNQDSSIFIFLLTTRVGGLGVNLTGANRVIIYDPDWNPSTDMQARERAWRIGQQKDVTVYRLMTAGTIEEKIYHRQIFKQFLTNRVLKNPKQRRFFKTNEMYELFTLSEDVHKEERTETSDIFAGTGSTVDRKRLKALNKQKRQDEETRRQRMRELAKKLSQKIGSGEKIVAADFDRGHEVNTVRVDGVEIEGAARKSRYKDDSIDDQGDASRANNDYILAKLFKNSKVHSVMKHDKIMESAVPDGSLVESEANHVAQEAIKKLKEARRLCYSASDGVPNWTGRHGGFRGKKKVLFGTKVLKNLPASTLPKDAKKDKTMTGSRKKKDASLFNYNPEKLNSQKVASSADLMKQLRTRTICDADIEKISDDEGQGSSAASGASQRKESLSISGVDRLLADIRTFIAIESDVNGQATTSEIVSRFRETVSKDKATLFKSLLKKLCEFHRENQGVWKLRPEFR</sequence>
<evidence type="ECO:0000256" key="8">
    <source>
        <dbReference type="ARBA" id="ARBA00022776"/>
    </source>
</evidence>
<evidence type="ECO:0000256" key="13">
    <source>
        <dbReference type="ARBA" id="ARBA00023204"/>
    </source>
</evidence>
<keyword evidence="9" id="KW-0378">Hydrolase</keyword>
<organism evidence="25 26">
    <name type="scientific">Galendromus occidentalis</name>
    <name type="common">western predatory mite</name>
    <dbReference type="NCBI Taxonomy" id="34638"/>
    <lineage>
        <taxon>Eukaryota</taxon>
        <taxon>Metazoa</taxon>
        <taxon>Ecdysozoa</taxon>
        <taxon>Arthropoda</taxon>
        <taxon>Chelicerata</taxon>
        <taxon>Arachnida</taxon>
        <taxon>Acari</taxon>
        <taxon>Parasitiformes</taxon>
        <taxon>Mesostigmata</taxon>
        <taxon>Gamasina</taxon>
        <taxon>Phytoseioidea</taxon>
        <taxon>Phytoseiidae</taxon>
        <taxon>Typhlodrominae</taxon>
        <taxon>Galendromus</taxon>
    </lineage>
</organism>
<dbReference type="CDD" id="cd18000">
    <property type="entry name" value="DEXHc_ERCC6"/>
    <property type="match status" value="1"/>
</dbReference>
<dbReference type="KEGG" id="goe:100900520"/>
<dbReference type="Pfam" id="PF00176">
    <property type="entry name" value="SNF2-rel_dom"/>
    <property type="match status" value="1"/>
</dbReference>
<comment type="function">
    <text evidence="16">Involved in mitotic DNA repair and meiotic recombination. Functions in the recombinational DNA repair pathway. Essential for interhomolog gene conversion (GC), but may have a less important role in intersister GC than spn-A/Rad51. In the presence of DNA, spn-A/Rad51 enhances the ATPase activity of okr/Rad54.</text>
</comment>
<keyword evidence="10" id="KW-0347">Helicase</keyword>
<dbReference type="InterPro" id="IPR058951">
    <property type="entry name" value="WHD_Rad26_CSB-like"/>
</dbReference>
<gene>
    <name evidence="26" type="primary">LOC100900520</name>
</gene>
<evidence type="ECO:0000256" key="14">
    <source>
        <dbReference type="ARBA" id="ARBA00023242"/>
    </source>
</evidence>
<keyword evidence="7" id="KW-0227">DNA damage</keyword>
<keyword evidence="15" id="KW-0131">Cell cycle</keyword>
<comment type="similarity">
    <text evidence="2">Belongs to the SNF2/RAD54 helicase family.</text>
</comment>
<accession>A0AAJ7SIE5</accession>
<evidence type="ECO:0000256" key="19">
    <source>
        <dbReference type="ARBA" id="ARBA00076356"/>
    </source>
</evidence>
<dbReference type="GO" id="GO:0006283">
    <property type="term" value="P:transcription-coupled nucleotide-excision repair"/>
    <property type="evidence" value="ECO:0007669"/>
    <property type="project" value="TreeGrafter"/>
</dbReference>
<evidence type="ECO:0000256" key="7">
    <source>
        <dbReference type="ARBA" id="ARBA00022763"/>
    </source>
</evidence>
<evidence type="ECO:0000256" key="15">
    <source>
        <dbReference type="ARBA" id="ARBA00023306"/>
    </source>
</evidence>
<evidence type="ECO:0000256" key="12">
    <source>
        <dbReference type="ARBA" id="ARBA00023125"/>
    </source>
</evidence>
<dbReference type="SUPFAM" id="SSF52540">
    <property type="entry name" value="P-loop containing nucleoside triphosphate hydrolases"/>
    <property type="match status" value="2"/>
</dbReference>
<dbReference type="Pfam" id="PF00271">
    <property type="entry name" value="Helicase_C"/>
    <property type="match status" value="1"/>
</dbReference>
<keyword evidence="11" id="KW-0067">ATP-binding</keyword>
<feature type="region of interest" description="Disordered" evidence="22">
    <location>
        <begin position="258"/>
        <end position="305"/>
    </location>
</feature>
<dbReference type="GO" id="GO:0004386">
    <property type="term" value="F:helicase activity"/>
    <property type="evidence" value="ECO:0007669"/>
    <property type="project" value="UniProtKB-KW"/>
</dbReference>
<feature type="coiled-coil region" evidence="21">
    <location>
        <begin position="888"/>
        <end position="916"/>
    </location>
</feature>
<dbReference type="GeneID" id="100900520"/>
<evidence type="ECO:0000256" key="9">
    <source>
        <dbReference type="ARBA" id="ARBA00022801"/>
    </source>
</evidence>
<dbReference type="GO" id="GO:0005634">
    <property type="term" value="C:nucleus"/>
    <property type="evidence" value="ECO:0007669"/>
    <property type="project" value="UniProtKB-SubCell"/>
</dbReference>
<keyword evidence="25" id="KW-1185">Reference proteome</keyword>
<keyword evidence="12" id="KW-0238">DNA-binding</keyword>
<keyword evidence="14" id="KW-0539">Nucleus</keyword>
<evidence type="ECO:0000256" key="17">
    <source>
        <dbReference type="ARBA" id="ARBA00029956"/>
    </source>
</evidence>
<evidence type="ECO:0000256" key="10">
    <source>
        <dbReference type="ARBA" id="ARBA00022806"/>
    </source>
</evidence>
<keyword evidence="8" id="KW-0498">Mitosis</keyword>
<feature type="region of interest" description="Disordered" evidence="22">
    <location>
        <begin position="1"/>
        <end position="28"/>
    </location>
</feature>
<evidence type="ECO:0000256" key="11">
    <source>
        <dbReference type="ARBA" id="ARBA00022840"/>
    </source>
</evidence>
<evidence type="ECO:0000256" key="1">
    <source>
        <dbReference type="ARBA" id="ARBA00004123"/>
    </source>
</evidence>
<dbReference type="GO" id="GO:0016787">
    <property type="term" value="F:hydrolase activity"/>
    <property type="evidence" value="ECO:0007669"/>
    <property type="project" value="UniProtKB-KW"/>
</dbReference>
<evidence type="ECO:0000256" key="3">
    <source>
        <dbReference type="ARBA" id="ARBA00011467"/>
    </source>
</evidence>
<dbReference type="InterPro" id="IPR049730">
    <property type="entry name" value="SNF2/RAD54-like_C"/>
</dbReference>
<dbReference type="SMART" id="SM00487">
    <property type="entry name" value="DEXDc"/>
    <property type="match status" value="1"/>
</dbReference>
<dbReference type="InterPro" id="IPR038718">
    <property type="entry name" value="SNF2-like_sf"/>
</dbReference>
<feature type="coiled-coil region" evidence="21">
    <location>
        <begin position="97"/>
        <end position="124"/>
    </location>
</feature>
<feature type="compositionally biased region" description="Polar residues" evidence="22">
    <location>
        <begin position="1"/>
        <end position="11"/>
    </location>
</feature>
<dbReference type="Gene3D" id="3.40.50.300">
    <property type="entry name" value="P-loop containing nucleotide triphosphate hydrolases"/>
    <property type="match status" value="1"/>
</dbReference>
<proteinExistence type="inferred from homology"/>
<evidence type="ECO:0000256" key="21">
    <source>
        <dbReference type="SAM" id="Coils"/>
    </source>
</evidence>
<dbReference type="SMART" id="SM00490">
    <property type="entry name" value="HELICc"/>
    <property type="match status" value="1"/>
</dbReference>
<evidence type="ECO:0000313" key="26">
    <source>
        <dbReference type="RefSeq" id="XP_028968473.1"/>
    </source>
</evidence>
<evidence type="ECO:0000256" key="16">
    <source>
        <dbReference type="ARBA" id="ARBA00024776"/>
    </source>
</evidence>
<dbReference type="CDD" id="cd22254">
    <property type="entry name" value="CSB_WHD"/>
    <property type="match status" value="1"/>
</dbReference>
<comment type="subcellular location">
    <subcellularLocation>
        <location evidence="1">Nucleus</location>
    </subcellularLocation>
</comment>
<dbReference type="GO" id="GO:0051301">
    <property type="term" value="P:cell division"/>
    <property type="evidence" value="ECO:0007669"/>
    <property type="project" value="UniProtKB-KW"/>
</dbReference>
<dbReference type="PROSITE" id="PS51192">
    <property type="entry name" value="HELICASE_ATP_BIND_1"/>
    <property type="match status" value="1"/>
</dbReference>
<dbReference type="GO" id="GO:0005524">
    <property type="term" value="F:ATP binding"/>
    <property type="evidence" value="ECO:0007669"/>
    <property type="project" value="UniProtKB-KW"/>
</dbReference>
<evidence type="ECO:0000256" key="20">
    <source>
        <dbReference type="ARBA" id="ARBA00079118"/>
    </source>
</evidence>
<comment type="subunit">
    <text evidence="3">Interacts (via N-terminus) with spn-A/Rad51.</text>
</comment>
<dbReference type="InterPro" id="IPR050496">
    <property type="entry name" value="SNF2_RAD54_helicase_repair"/>
</dbReference>
<dbReference type="RefSeq" id="XP_028968473.1">
    <property type="nucleotide sequence ID" value="XM_029112640.1"/>
</dbReference>
<reference evidence="26" key="1">
    <citation type="submission" date="2025-08" db="UniProtKB">
        <authorList>
            <consortium name="RefSeq"/>
        </authorList>
    </citation>
    <scope>IDENTIFICATION</scope>
</reference>
<evidence type="ECO:0000256" key="4">
    <source>
        <dbReference type="ARBA" id="ARBA00015341"/>
    </source>
</evidence>
<dbReference type="AlphaFoldDB" id="A0AAJ7SIE5"/>
<dbReference type="InterPro" id="IPR000330">
    <property type="entry name" value="SNF2_N"/>
</dbReference>
<dbReference type="InterPro" id="IPR001650">
    <property type="entry name" value="Helicase_C-like"/>
</dbReference>
<protein>
    <recommendedName>
        <fullName evidence="18">DNA excision repair protein ERCC-6</fullName>
    </recommendedName>
    <alternativeName>
        <fullName evidence="19">ATP-dependent helicase ERCC6</fullName>
    </alternativeName>
    <alternativeName>
        <fullName evidence="20">Cockayne syndrome protein CSB</fullName>
    </alternativeName>
    <alternativeName>
        <fullName evidence="4">DNA repair and recombination protein RAD54-like</fullName>
    </alternativeName>
    <alternativeName>
        <fullName evidence="17">Protein okra</fullName>
    </alternativeName>
</protein>
<keyword evidence="13" id="KW-0234">DNA repair</keyword>
<feature type="region of interest" description="Disordered" evidence="22">
    <location>
        <begin position="1062"/>
        <end position="1082"/>
    </location>
</feature>
<keyword evidence="21" id="KW-0175">Coiled coil</keyword>
<evidence type="ECO:0000256" key="5">
    <source>
        <dbReference type="ARBA" id="ARBA00022618"/>
    </source>
</evidence>
<keyword evidence="6" id="KW-0547">Nucleotide-binding</keyword>
<dbReference type="GO" id="GO:0008094">
    <property type="term" value="F:ATP-dependent activity, acting on DNA"/>
    <property type="evidence" value="ECO:0007669"/>
    <property type="project" value="TreeGrafter"/>
</dbReference>
<feature type="domain" description="Helicase C-terminal" evidence="24">
    <location>
        <begin position="696"/>
        <end position="855"/>
    </location>
</feature>
<dbReference type="Pfam" id="PF25875">
    <property type="entry name" value="WHD_Rad26_CSB"/>
    <property type="match status" value="1"/>
</dbReference>
<evidence type="ECO:0000313" key="25">
    <source>
        <dbReference type="Proteomes" id="UP000694867"/>
    </source>
</evidence>
<evidence type="ECO:0000256" key="6">
    <source>
        <dbReference type="ARBA" id="ARBA00022741"/>
    </source>
</evidence>
<dbReference type="FunFam" id="3.40.50.300:FF:000863">
    <property type="entry name" value="DNA excision repair protein ERCC-6"/>
    <property type="match status" value="1"/>
</dbReference>
<feature type="region of interest" description="Disordered" evidence="22">
    <location>
        <begin position="192"/>
        <end position="224"/>
    </location>
</feature>
<evidence type="ECO:0000256" key="2">
    <source>
        <dbReference type="ARBA" id="ARBA00007025"/>
    </source>
</evidence>
<dbReference type="CDD" id="cd18793">
    <property type="entry name" value="SF2_C_SNF"/>
    <property type="match status" value="1"/>
</dbReference>
<dbReference type="FunFam" id="3.40.50.10810:FF:000042">
    <property type="entry name" value="SNF2 family helicase-like protein"/>
    <property type="match status" value="1"/>
</dbReference>
<evidence type="ECO:0000259" key="24">
    <source>
        <dbReference type="PROSITE" id="PS51194"/>
    </source>
</evidence>
<evidence type="ECO:0000256" key="18">
    <source>
        <dbReference type="ARBA" id="ARBA00071998"/>
    </source>
</evidence>
<dbReference type="Proteomes" id="UP000694867">
    <property type="component" value="Unplaced"/>
</dbReference>
<dbReference type="PANTHER" id="PTHR45629:SF7">
    <property type="entry name" value="DNA EXCISION REPAIR PROTEIN ERCC-6-RELATED"/>
    <property type="match status" value="1"/>
</dbReference>
<dbReference type="PANTHER" id="PTHR45629">
    <property type="entry name" value="SNF2/RAD54 FAMILY MEMBER"/>
    <property type="match status" value="1"/>
</dbReference>
<evidence type="ECO:0000259" key="23">
    <source>
        <dbReference type="PROSITE" id="PS51192"/>
    </source>
</evidence>
<name>A0AAJ7SIE5_9ACAR</name>
<feature type="domain" description="Helicase ATP-binding" evidence="23">
    <location>
        <begin position="374"/>
        <end position="549"/>
    </location>
</feature>